<comment type="subcellular location">
    <subcellularLocation>
        <location evidence="1">Cytoplasm</location>
    </subcellularLocation>
</comment>
<organism evidence="16 17">
    <name type="scientific">Gemmata algarum</name>
    <dbReference type="NCBI Taxonomy" id="2975278"/>
    <lineage>
        <taxon>Bacteria</taxon>
        <taxon>Pseudomonadati</taxon>
        <taxon>Planctomycetota</taxon>
        <taxon>Planctomycetia</taxon>
        <taxon>Gemmatales</taxon>
        <taxon>Gemmataceae</taxon>
        <taxon>Gemmata</taxon>
    </lineage>
</organism>
<dbReference type="Pfam" id="PF11941">
    <property type="entry name" value="DUF3459"/>
    <property type="match status" value="1"/>
</dbReference>
<keyword evidence="9 14" id="KW-0326">Glycosidase</keyword>
<evidence type="ECO:0000256" key="4">
    <source>
        <dbReference type="ARBA" id="ARBA00012268"/>
    </source>
</evidence>
<dbReference type="Gene3D" id="1.10.10.760">
    <property type="entry name" value="E-set domains of sugar-utilizing enzymes"/>
    <property type="match status" value="1"/>
</dbReference>
<dbReference type="RefSeq" id="WP_320688668.1">
    <property type="nucleotide sequence ID" value="NZ_JAXBLV010000211.1"/>
</dbReference>
<dbReference type="InterPro" id="IPR014756">
    <property type="entry name" value="Ig_E-set"/>
</dbReference>
<dbReference type="PANTHER" id="PTHR43651">
    <property type="entry name" value="1,4-ALPHA-GLUCAN-BRANCHING ENZYME"/>
    <property type="match status" value="1"/>
</dbReference>
<dbReference type="Gene3D" id="3.20.20.80">
    <property type="entry name" value="Glycosidases"/>
    <property type="match status" value="1"/>
</dbReference>
<dbReference type="InterPro" id="IPR022567">
    <property type="entry name" value="DUF3459"/>
</dbReference>
<comment type="pathway">
    <text evidence="2 14">Glycan biosynthesis; trehalose biosynthesis.</text>
</comment>
<dbReference type="InterPro" id="IPR006047">
    <property type="entry name" value="GH13_cat_dom"/>
</dbReference>
<gene>
    <name evidence="16" type="primary">treZ</name>
    <name evidence="16" type="ORF">R5W23_003829</name>
</gene>
<evidence type="ECO:0000256" key="5">
    <source>
        <dbReference type="ARBA" id="ARBA00015938"/>
    </source>
</evidence>
<dbReference type="EMBL" id="JAXBLV010000211">
    <property type="protein sequence ID" value="MDY3562363.1"/>
    <property type="molecule type" value="Genomic_DNA"/>
</dbReference>
<evidence type="ECO:0000256" key="10">
    <source>
        <dbReference type="ARBA" id="ARBA00032057"/>
    </source>
</evidence>
<accession>A0ABU5F7R0</accession>
<evidence type="ECO:0000256" key="13">
    <source>
        <dbReference type="NCBIfam" id="TIGR02402"/>
    </source>
</evidence>
<evidence type="ECO:0000259" key="15">
    <source>
        <dbReference type="SMART" id="SM00642"/>
    </source>
</evidence>
<dbReference type="InterPro" id="IPR017853">
    <property type="entry name" value="GH"/>
</dbReference>
<dbReference type="SUPFAM" id="SSF51445">
    <property type="entry name" value="(Trans)glycosidases"/>
    <property type="match status" value="1"/>
</dbReference>
<comment type="catalytic activity">
    <reaction evidence="12 14">
        <text>hydrolysis of (1-&gt;4)-alpha-D-glucosidic linkage in 4-alpha-D-[(1-&gt;4)-alpha-D-glucanosyl]n trehalose to yield trehalose and (1-&gt;4)-alpha-D-glucan.</text>
        <dbReference type="EC" id="3.2.1.141"/>
    </reaction>
</comment>
<evidence type="ECO:0000313" key="16">
    <source>
        <dbReference type="EMBL" id="MDY3562363.1"/>
    </source>
</evidence>
<dbReference type="CDD" id="cd11325">
    <property type="entry name" value="AmyAc_GTHase"/>
    <property type="match status" value="1"/>
</dbReference>
<dbReference type="PIRSF" id="PIRSF006337">
    <property type="entry name" value="Trehalose_TreZ"/>
    <property type="match status" value="1"/>
</dbReference>
<dbReference type="SMART" id="SM00642">
    <property type="entry name" value="Aamy"/>
    <property type="match status" value="1"/>
</dbReference>
<keyword evidence="8" id="KW-0119">Carbohydrate metabolism</keyword>
<feature type="domain" description="Glycosyl hydrolase family 13 catalytic" evidence="15">
    <location>
        <begin position="93"/>
        <end position="467"/>
    </location>
</feature>
<evidence type="ECO:0000256" key="14">
    <source>
        <dbReference type="PIRNR" id="PIRNR006337"/>
    </source>
</evidence>
<keyword evidence="17" id="KW-1185">Reference proteome</keyword>
<dbReference type="CDD" id="cd02853">
    <property type="entry name" value="E_set_MTHase_like_N"/>
    <property type="match status" value="1"/>
</dbReference>
<proteinExistence type="inferred from homology"/>
<comment type="caution">
    <text evidence="16">The sequence shown here is derived from an EMBL/GenBank/DDBJ whole genome shotgun (WGS) entry which is preliminary data.</text>
</comment>
<evidence type="ECO:0000256" key="9">
    <source>
        <dbReference type="ARBA" id="ARBA00023295"/>
    </source>
</evidence>
<dbReference type="InterPro" id="IPR013783">
    <property type="entry name" value="Ig-like_fold"/>
</dbReference>
<evidence type="ECO:0000256" key="12">
    <source>
        <dbReference type="ARBA" id="ARBA00034013"/>
    </source>
</evidence>
<dbReference type="SUPFAM" id="SSF81296">
    <property type="entry name" value="E set domains"/>
    <property type="match status" value="1"/>
</dbReference>
<dbReference type="EC" id="3.2.1.141" evidence="4 13"/>
<dbReference type="InterPro" id="IPR012768">
    <property type="entry name" value="Trehalose_TreZ"/>
</dbReference>
<evidence type="ECO:0000313" key="17">
    <source>
        <dbReference type="Proteomes" id="UP001272242"/>
    </source>
</evidence>
<sequence>MASDYVRRFPVGAELTTDGTHFRVWAPIRSRVEVVPEAGPPIELAREPDGYFSGFAAGIGDGARYRLQLDGGSSLFPDPASRFQPSGPHGPSQVVDHTRFEWTDAGWPGITDEGQVLYELHIGTFTPEGTFAAAAARLPQLAELGVTAVEVMPVADFPGHFGWGYDGTCLFAPTRLYGAPDDFRRFVAAAHALGLGVILDVVYNHFGPDGNYIREFAPQFLSTIHKTEWGEPFNFDGPDSGPVREFFIANAAYWVEEFHIDGLRLDATQAIYDDSPTHVLTEIARRARAAAGRRTIYVMGENEPQDANLVRPPENGGCGLDAIWNDDLHHAARVALSGKNEGYFMDYSGTPQELVSAAKYGFLYQGQQYRWHNRRRGRPAFDIPRHRFVAFLENHDQVANSGRGHRVNQLTSPARFRALTAYLLLIPATPMLFQGQEYASTRPFLYFADHHPELAALVFNGRREAMRRFRSQAGPDGMSLIPDPADPKTFERSKLDPAERDSRPEWLALHTDLLKLRKTDPAFRSAVVDGAVLSASAFVLRFFVPAGGDRLLVVNLGRDLHLDPAPEPLLAPPDVDAHWHPIWSSEAPKYGGQGTAPLDTDDNWQIPGEAAVVLAARPLTRPT</sequence>
<dbReference type="InterPro" id="IPR044901">
    <property type="entry name" value="Trehalose_TreZ_E-set_sf"/>
</dbReference>
<evidence type="ECO:0000256" key="8">
    <source>
        <dbReference type="ARBA" id="ARBA00023277"/>
    </source>
</evidence>
<evidence type="ECO:0000256" key="1">
    <source>
        <dbReference type="ARBA" id="ARBA00004496"/>
    </source>
</evidence>
<evidence type="ECO:0000256" key="7">
    <source>
        <dbReference type="ARBA" id="ARBA00022801"/>
    </source>
</evidence>
<keyword evidence="6" id="KW-0963">Cytoplasm</keyword>
<dbReference type="Gene3D" id="2.60.40.10">
    <property type="entry name" value="Immunoglobulins"/>
    <property type="match status" value="1"/>
</dbReference>
<evidence type="ECO:0000256" key="2">
    <source>
        <dbReference type="ARBA" id="ARBA00005199"/>
    </source>
</evidence>
<protein>
    <recommendedName>
        <fullName evidence="5 13">Malto-oligosyltrehalose trehalohydrolase</fullName>
        <shortName evidence="14">MTHase</shortName>
        <ecNumber evidence="4 13">3.2.1.141</ecNumber>
    </recommendedName>
    <alternativeName>
        <fullName evidence="11 14">4-alpha-D-((1-&gt;4)-alpha-D-glucano)trehalose trehalohydrolase</fullName>
    </alternativeName>
    <alternativeName>
        <fullName evidence="10 14">Maltooligosyl trehalose trehalohydrolase</fullName>
    </alternativeName>
</protein>
<evidence type="ECO:0000256" key="3">
    <source>
        <dbReference type="ARBA" id="ARBA00008061"/>
    </source>
</evidence>
<reference evidence="17" key="1">
    <citation type="journal article" date="2023" name="Mar. Drugs">
        <title>Gemmata algarum, a Novel Planctomycete Isolated from an Algal Mat, Displays Antimicrobial Activity.</title>
        <authorList>
            <person name="Kumar G."/>
            <person name="Kallscheuer N."/>
            <person name="Kashif M."/>
            <person name="Ahamad S."/>
            <person name="Jagadeeshwari U."/>
            <person name="Pannikurungottu S."/>
            <person name="Haufschild T."/>
            <person name="Kabuu M."/>
            <person name="Sasikala C."/>
            <person name="Jogler C."/>
            <person name="Ramana C."/>
        </authorList>
    </citation>
    <scope>NUCLEOTIDE SEQUENCE [LARGE SCALE GENOMIC DNA]</scope>
    <source>
        <strain evidence="17">JC673</strain>
    </source>
</reference>
<keyword evidence="7 14" id="KW-0378">Hydrolase</keyword>
<dbReference type="NCBIfam" id="TIGR02402">
    <property type="entry name" value="trehalose_TreZ"/>
    <property type="match status" value="1"/>
</dbReference>
<dbReference type="PANTHER" id="PTHR43651:SF11">
    <property type="entry name" value="MALTO-OLIGOSYLTREHALOSE TREHALOHYDROLASE"/>
    <property type="match status" value="1"/>
</dbReference>
<dbReference type="Pfam" id="PF00128">
    <property type="entry name" value="Alpha-amylase"/>
    <property type="match status" value="1"/>
</dbReference>
<evidence type="ECO:0000256" key="11">
    <source>
        <dbReference type="ARBA" id="ARBA00033284"/>
    </source>
</evidence>
<name>A0ABU5F7R0_9BACT</name>
<dbReference type="Proteomes" id="UP001272242">
    <property type="component" value="Unassembled WGS sequence"/>
</dbReference>
<comment type="similarity">
    <text evidence="3 14">Belongs to the glycosyl hydrolase 13 family.</text>
</comment>
<evidence type="ECO:0000256" key="6">
    <source>
        <dbReference type="ARBA" id="ARBA00022490"/>
    </source>
</evidence>